<dbReference type="Proteomes" id="UP000242188">
    <property type="component" value="Unassembled WGS sequence"/>
</dbReference>
<keyword evidence="2" id="KW-1185">Reference proteome</keyword>
<comment type="caution">
    <text evidence="1">The sequence shown here is derived from an EMBL/GenBank/DDBJ whole genome shotgun (WGS) entry which is preliminary data.</text>
</comment>
<protein>
    <submittedName>
        <fullName evidence="1">Uncharacterized protein</fullName>
    </submittedName>
</protein>
<organism evidence="1 2">
    <name type="scientific">Mizuhopecten yessoensis</name>
    <name type="common">Japanese scallop</name>
    <name type="synonym">Patinopecten yessoensis</name>
    <dbReference type="NCBI Taxonomy" id="6573"/>
    <lineage>
        <taxon>Eukaryota</taxon>
        <taxon>Metazoa</taxon>
        <taxon>Spiralia</taxon>
        <taxon>Lophotrochozoa</taxon>
        <taxon>Mollusca</taxon>
        <taxon>Bivalvia</taxon>
        <taxon>Autobranchia</taxon>
        <taxon>Pteriomorphia</taxon>
        <taxon>Pectinida</taxon>
        <taxon>Pectinoidea</taxon>
        <taxon>Pectinidae</taxon>
        <taxon>Mizuhopecten</taxon>
    </lineage>
</organism>
<accession>A0A210QYB0</accession>
<dbReference type="EMBL" id="NEDP02001223">
    <property type="protein sequence ID" value="OWF53730.1"/>
    <property type="molecule type" value="Genomic_DNA"/>
</dbReference>
<evidence type="ECO:0000313" key="1">
    <source>
        <dbReference type="EMBL" id="OWF53730.1"/>
    </source>
</evidence>
<sequence length="137" mass="16020">MNSQLLIRCFQSPQQCVNNIIRKNTRCVHKCVVHYQEASKEPPSMPEYLKKRQKLLESNPVKYSAGKAKKWDLKKKGIVSREDEKPFHRHVSAILSISVLFIYLFVREENGLDEKISFDPKTAEEYQAVLDKLKKNK</sequence>
<dbReference type="AlphaFoldDB" id="A0A210QYB0"/>
<name>A0A210QYB0_MIZYE</name>
<dbReference type="InterPro" id="IPR029160">
    <property type="entry name" value="UQCC4"/>
</dbReference>
<reference evidence="1 2" key="1">
    <citation type="journal article" date="2017" name="Nat. Ecol. Evol.">
        <title>Scallop genome provides insights into evolution of bilaterian karyotype and development.</title>
        <authorList>
            <person name="Wang S."/>
            <person name="Zhang J."/>
            <person name="Jiao W."/>
            <person name="Li J."/>
            <person name="Xun X."/>
            <person name="Sun Y."/>
            <person name="Guo X."/>
            <person name="Huan P."/>
            <person name="Dong B."/>
            <person name="Zhang L."/>
            <person name="Hu X."/>
            <person name="Sun X."/>
            <person name="Wang J."/>
            <person name="Zhao C."/>
            <person name="Wang Y."/>
            <person name="Wang D."/>
            <person name="Huang X."/>
            <person name="Wang R."/>
            <person name="Lv J."/>
            <person name="Li Y."/>
            <person name="Zhang Z."/>
            <person name="Liu B."/>
            <person name="Lu W."/>
            <person name="Hui Y."/>
            <person name="Liang J."/>
            <person name="Zhou Z."/>
            <person name="Hou R."/>
            <person name="Li X."/>
            <person name="Liu Y."/>
            <person name="Li H."/>
            <person name="Ning X."/>
            <person name="Lin Y."/>
            <person name="Zhao L."/>
            <person name="Xing Q."/>
            <person name="Dou J."/>
            <person name="Li Y."/>
            <person name="Mao J."/>
            <person name="Guo H."/>
            <person name="Dou H."/>
            <person name="Li T."/>
            <person name="Mu C."/>
            <person name="Jiang W."/>
            <person name="Fu Q."/>
            <person name="Fu X."/>
            <person name="Miao Y."/>
            <person name="Liu J."/>
            <person name="Yu Q."/>
            <person name="Li R."/>
            <person name="Liao H."/>
            <person name="Li X."/>
            <person name="Kong Y."/>
            <person name="Jiang Z."/>
            <person name="Chourrout D."/>
            <person name="Li R."/>
            <person name="Bao Z."/>
        </authorList>
    </citation>
    <scope>NUCLEOTIDE SEQUENCE [LARGE SCALE GENOMIC DNA]</scope>
    <source>
        <strain evidence="1 2">PY_sf001</strain>
    </source>
</reference>
<dbReference type="Pfam" id="PF15013">
    <property type="entry name" value="CCSMST1"/>
    <property type="match status" value="1"/>
</dbReference>
<gene>
    <name evidence="1" type="ORF">KP79_PYT05752</name>
</gene>
<evidence type="ECO:0000313" key="2">
    <source>
        <dbReference type="Proteomes" id="UP000242188"/>
    </source>
</evidence>
<proteinExistence type="predicted"/>